<sequence length="185" mass="21100">MDNTIIKAIKEWVLPIGTAIVLTLLINKFLIFKVKVPSGSMIPTINKNDQLFVTKIYNYDKIKRGDILVFNSKELNENLIKRVIGLPGDSISIAEGTVIVNGEVIEEDYVKNNSLNYEGTFKVPEDEYFFLGDNRSDSKDSRLWQEPYINKEDIFGKALIKIYPFKDAHFITVEATKAASLYQKD</sequence>
<comment type="similarity">
    <text evidence="3 7">Belongs to the peptidase S26 family.</text>
</comment>
<feature type="domain" description="Peptidase S26" evidence="8">
    <location>
        <begin position="10"/>
        <end position="161"/>
    </location>
</feature>
<dbReference type="GO" id="GO:0009003">
    <property type="term" value="F:signal peptidase activity"/>
    <property type="evidence" value="ECO:0007669"/>
    <property type="project" value="UniProtKB-EC"/>
</dbReference>
<dbReference type="InterPro" id="IPR036286">
    <property type="entry name" value="LexA/Signal_pep-like_sf"/>
</dbReference>
<dbReference type="CDD" id="cd06530">
    <property type="entry name" value="S26_SPase_I"/>
    <property type="match status" value="1"/>
</dbReference>
<keyword evidence="7" id="KW-0812">Transmembrane</keyword>
<keyword evidence="7" id="KW-1133">Transmembrane helix</keyword>
<dbReference type="PROSITE" id="PS00760">
    <property type="entry name" value="SPASE_I_2"/>
    <property type="match status" value="1"/>
</dbReference>
<dbReference type="InterPro" id="IPR000223">
    <property type="entry name" value="Pept_S26A_signal_pept_1"/>
</dbReference>
<evidence type="ECO:0000256" key="4">
    <source>
        <dbReference type="ARBA" id="ARBA00013208"/>
    </source>
</evidence>
<dbReference type="Gene3D" id="2.10.109.10">
    <property type="entry name" value="Umud Fragment, subunit A"/>
    <property type="match status" value="1"/>
</dbReference>
<evidence type="ECO:0000313" key="9">
    <source>
        <dbReference type="EMBL" id="SHH84677.1"/>
    </source>
</evidence>
<reference evidence="9 10" key="1">
    <citation type="submission" date="2016-11" db="EMBL/GenBank/DDBJ databases">
        <authorList>
            <person name="Jaros S."/>
            <person name="Januszkiewicz K."/>
            <person name="Wedrychowicz H."/>
        </authorList>
    </citation>
    <scope>NUCLEOTIDE SEQUENCE [LARGE SCALE GENOMIC DNA]</scope>
    <source>
        <strain evidence="9 10">DSM 6191</strain>
    </source>
</reference>
<dbReference type="AlphaFoldDB" id="A0A1M5WB45"/>
<dbReference type="Pfam" id="PF10502">
    <property type="entry name" value="Peptidase_S26"/>
    <property type="match status" value="1"/>
</dbReference>
<dbReference type="SUPFAM" id="SSF51306">
    <property type="entry name" value="LexA/Signal peptidase"/>
    <property type="match status" value="1"/>
</dbReference>
<organism evidence="9 10">
    <name type="scientific">Clostridium intestinale DSM 6191</name>
    <dbReference type="NCBI Taxonomy" id="1121320"/>
    <lineage>
        <taxon>Bacteria</taxon>
        <taxon>Bacillati</taxon>
        <taxon>Bacillota</taxon>
        <taxon>Clostridia</taxon>
        <taxon>Eubacteriales</taxon>
        <taxon>Clostridiaceae</taxon>
        <taxon>Clostridium</taxon>
    </lineage>
</organism>
<feature type="active site" evidence="6">
    <location>
        <position position="81"/>
    </location>
</feature>
<dbReference type="GO" id="GO:0005886">
    <property type="term" value="C:plasma membrane"/>
    <property type="evidence" value="ECO:0007669"/>
    <property type="project" value="UniProtKB-SubCell"/>
</dbReference>
<feature type="active site" evidence="6">
    <location>
        <position position="40"/>
    </location>
</feature>
<evidence type="ECO:0000256" key="3">
    <source>
        <dbReference type="ARBA" id="ARBA00009370"/>
    </source>
</evidence>
<evidence type="ECO:0000256" key="5">
    <source>
        <dbReference type="ARBA" id="ARBA00022801"/>
    </source>
</evidence>
<evidence type="ECO:0000256" key="2">
    <source>
        <dbReference type="ARBA" id="ARBA00004401"/>
    </source>
</evidence>
<protein>
    <recommendedName>
        <fullName evidence="4 7">Signal peptidase I</fullName>
        <ecNumber evidence="4 7">3.4.21.89</ecNumber>
    </recommendedName>
</protein>
<keyword evidence="5 7" id="KW-0378">Hydrolase</keyword>
<keyword evidence="7" id="KW-0472">Membrane</keyword>
<dbReference type="InterPro" id="IPR019533">
    <property type="entry name" value="Peptidase_S26"/>
</dbReference>
<evidence type="ECO:0000313" key="10">
    <source>
        <dbReference type="Proteomes" id="UP000184241"/>
    </source>
</evidence>
<dbReference type="PANTHER" id="PTHR43390:SF1">
    <property type="entry name" value="CHLOROPLAST PROCESSING PEPTIDASE"/>
    <property type="match status" value="1"/>
</dbReference>
<dbReference type="InterPro" id="IPR019758">
    <property type="entry name" value="Pept_S26A_signal_pept_1_CS"/>
</dbReference>
<dbReference type="PRINTS" id="PR00727">
    <property type="entry name" value="LEADERPTASE"/>
</dbReference>
<evidence type="ECO:0000256" key="6">
    <source>
        <dbReference type="PIRSR" id="PIRSR600223-1"/>
    </source>
</evidence>
<proteinExistence type="inferred from homology"/>
<dbReference type="NCBIfam" id="TIGR02227">
    <property type="entry name" value="sigpep_I_bact"/>
    <property type="match status" value="1"/>
</dbReference>
<dbReference type="Proteomes" id="UP000184241">
    <property type="component" value="Unassembled WGS sequence"/>
</dbReference>
<evidence type="ECO:0000259" key="8">
    <source>
        <dbReference type="Pfam" id="PF10502"/>
    </source>
</evidence>
<comment type="catalytic activity">
    <reaction evidence="1 7">
        <text>Cleavage of hydrophobic, N-terminal signal or leader sequences from secreted and periplasmic proteins.</text>
        <dbReference type="EC" id="3.4.21.89"/>
    </reaction>
</comment>
<dbReference type="GO" id="GO:0004252">
    <property type="term" value="F:serine-type endopeptidase activity"/>
    <property type="evidence" value="ECO:0007669"/>
    <property type="project" value="InterPro"/>
</dbReference>
<dbReference type="InterPro" id="IPR019757">
    <property type="entry name" value="Pept_S26A_signal_pept_1_Lys-AS"/>
</dbReference>
<dbReference type="PANTHER" id="PTHR43390">
    <property type="entry name" value="SIGNAL PEPTIDASE I"/>
    <property type="match status" value="1"/>
</dbReference>
<evidence type="ECO:0000256" key="1">
    <source>
        <dbReference type="ARBA" id="ARBA00000677"/>
    </source>
</evidence>
<feature type="transmembrane region" description="Helical" evidence="7">
    <location>
        <begin position="12"/>
        <end position="31"/>
    </location>
</feature>
<dbReference type="GO" id="GO:0006465">
    <property type="term" value="P:signal peptide processing"/>
    <property type="evidence" value="ECO:0007669"/>
    <property type="project" value="InterPro"/>
</dbReference>
<evidence type="ECO:0000256" key="7">
    <source>
        <dbReference type="RuleBase" id="RU362042"/>
    </source>
</evidence>
<keyword evidence="7" id="KW-0645">Protease</keyword>
<dbReference type="PROSITE" id="PS00761">
    <property type="entry name" value="SPASE_I_3"/>
    <property type="match status" value="1"/>
</dbReference>
<accession>A0A1M5WB45</accession>
<dbReference type="RefSeq" id="WP_073017355.1">
    <property type="nucleotide sequence ID" value="NZ_FQXU01000004.1"/>
</dbReference>
<dbReference type="EMBL" id="FQXU01000004">
    <property type="protein sequence ID" value="SHH84677.1"/>
    <property type="molecule type" value="Genomic_DNA"/>
</dbReference>
<comment type="subcellular location">
    <subcellularLocation>
        <location evidence="2">Cell membrane</location>
        <topology evidence="2">Single-pass type II membrane protein</topology>
    </subcellularLocation>
    <subcellularLocation>
        <location evidence="7">Membrane</location>
        <topology evidence="7">Single-pass type II membrane protein</topology>
    </subcellularLocation>
</comment>
<dbReference type="EC" id="3.4.21.89" evidence="4 7"/>
<name>A0A1M5WB45_9CLOT</name>
<gene>
    <name evidence="9" type="ORF">SAMN02745941_01007</name>
</gene>